<dbReference type="EMBL" id="BMOL01000010">
    <property type="protein sequence ID" value="GGL85014.1"/>
    <property type="molecule type" value="Genomic_DNA"/>
</dbReference>
<dbReference type="InterPro" id="IPR005467">
    <property type="entry name" value="His_kinase_dom"/>
</dbReference>
<feature type="domain" description="Histidine kinase" evidence="8">
    <location>
        <begin position="195"/>
        <end position="396"/>
    </location>
</feature>
<dbReference type="CDD" id="cd00075">
    <property type="entry name" value="HATPase"/>
    <property type="match status" value="1"/>
</dbReference>
<proteinExistence type="predicted"/>
<dbReference type="Gene3D" id="1.10.287.130">
    <property type="match status" value="1"/>
</dbReference>
<dbReference type="Pfam" id="PF02518">
    <property type="entry name" value="HATPase_c"/>
    <property type="match status" value="1"/>
</dbReference>
<evidence type="ECO:0000259" key="8">
    <source>
        <dbReference type="PROSITE" id="PS50109"/>
    </source>
</evidence>
<keyword evidence="6" id="KW-0902">Two-component regulatory system</keyword>
<feature type="transmembrane region" description="Helical" evidence="7">
    <location>
        <begin position="152"/>
        <end position="175"/>
    </location>
</feature>
<dbReference type="PANTHER" id="PTHR43711">
    <property type="entry name" value="TWO-COMPONENT HISTIDINE KINASE"/>
    <property type="match status" value="1"/>
</dbReference>
<dbReference type="Gene3D" id="3.30.565.10">
    <property type="entry name" value="Histidine kinase-like ATPase, C-terminal domain"/>
    <property type="match status" value="1"/>
</dbReference>
<evidence type="ECO:0000256" key="7">
    <source>
        <dbReference type="SAM" id="Phobius"/>
    </source>
</evidence>
<keyword evidence="7" id="KW-0812">Transmembrane</keyword>
<evidence type="ECO:0000256" key="6">
    <source>
        <dbReference type="ARBA" id="ARBA00023012"/>
    </source>
</evidence>
<keyword evidence="7" id="KW-1133">Transmembrane helix</keyword>
<evidence type="ECO:0000313" key="9">
    <source>
        <dbReference type="EMBL" id="GGL85014.1"/>
    </source>
</evidence>
<evidence type="ECO:0000256" key="1">
    <source>
        <dbReference type="ARBA" id="ARBA00000085"/>
    </source>
</evidence>
<reference evidence="10" key="1">
    <citation type="journal article" date="2019" name="Int. J. Syst. Evol. Microbiol.">
        <title>The Global Catalogue of Microorganisms (GCM) 10K type strain sequencing project: providing services to taxonomists for standard genome sequencing and annotation.</title>
        <authorList>
            <consortium name="The Broad Institute Genomics Platform"/>
            <consortium name="The Broad Institute Genome Sequencing Center for Infectious Disease"/>
            <person name="Wu L."/>
            <person name="Ma J."/>
        </authorList>
    </citation>
    <scope>NUCLEOTIDE SEQUENCE [LARGE SCALE GENOMIC DNA]</scope>
    <source>
        <strain evidence="10">JCM 15442</strain>
    </source>
</reference>
<evidence type="ECO:0000256" key="3">
    <source>
        <dbReference type="ARBA" id="ARBA00022553"/>
    </source>
</evidence>
<dbReference type="InterPro" id="IPR050736">
    <property type="entry name" value="Sensor_HK_Regulatory"/>
</dbReference>
<dbReference type="EC" id="2.7.13.3" evidence="2"/>
<keyword evidence="7" id="KW-0472">Membrane</keyword>
<evidence type="ECO:0000313" key="10">
    <source>
        <dbReference type="Proteomes" id="UP000639973"/>
    </source>
</evidence>
<protein>
    <recommendedName>
        <fullName evidence="2">histidine kinase</fullName>
        <ecNumber evidence="2">2.7.13.3</ecNumber>
    </recommendedName>
</protein>
<name>A0ABQ2GC31_9DEIO</name>
<dbReference type="InterPro" id="IPR036890">
    <property type="entry name" value="HATPase_C_sf"/>
</dbReference>
<dbReference type="Proteomes" id="UP000639973">
    <property type="component" value="Unassembled WGS sequence"/>
</dbReference>
<dbReference type="InterPro" id="IPR036097">
    <property type="entry name" value="HisK_dim/P_sf"/>
</dbReference>
<evidence type="ECO:0000256" key="2">
    <source>
        <dbReference type="ARBA" id="ARBA00012438"/>
    </source>
</evidence>
<dbReference type="PANTHER" id="PTHR43711:SF1">
    <property type="entry name" value="HISTIDINE KINASE 1"/>
    <property type="match status" value="1"/>
</dbReference>
<organism evidence="9 10">
    <name type="scientific">Deinococcus aerolatus</name>
    <dbReference type="NCBI Taxonomy" id="522487"/>
    <lineage>
        <taxon>Bacteria</taxon>
        <taxon>Thermotogati</taxon>
        <taxon>Deinococcota</taxon>
        <taxon>Deinococci</taxon>
        <taxon>Deinococcales</taxon>
        <taxon>Deinococcaceae</taxon>
        <taxon>Deinococcus</taxon>
    </lineage>
</organism>
<dbReference type="CDD" id="cd00082">
    <property type="entry name" value="HisKA"/>
    <property type="match status" value="1"/>
</dbReference>
<keyword evidence="4" id="KW-0808">Transferase</keyword>
<dbReference type="SMART" id="SM00387">
    <property type="entry name" value="HATPase_c"/>
    <property type="match status" value="1"/>
</dbReference>
<dbReference type="PROSITE" id="PS50109">
    <property type="entry name" value="HIS_KIN"/>
    <property type="match status" value="1"/>
</dbReference>
<dbReference type="InterPro" id="IPR004358">
    <property type="entry name" value="Sig_transdc_His_kin-like_C"/>
</dbReference>
<dbReference type="RefSeq" id="WP_188972164.1">
    <property type="nucleotide sequence ID" value="NZ_BMOL01000010.1"/>
</dbReference>
<keyword evidence="10" id="KW-1185">Reference proteome</keyword>
<dbReference type="InterPro" id="IPR003594">
    <property type="entry name" value="HATPase_dom"/>
</dbReference>
<evidence type="ECO:0000256" key="5">
    <source>
        <dbReference type="ARBA" id="ARBA00022777"/>
    </source>
</evidence>
<keyword evidence="5" id="KW-0418">Kinase</keyword>
<keyword evidence="3" id="KW-0597">Phosphoprotein</keyword>
<dbReference type="SUPFAM" id="SSF55874">
    <property type="entry name" value="ATPase domain of HSP90 chaperone/DNA topoisomerase II/histidine kinase"/>
    <property type="match status" value="1"/>
</dbReference>
<accession>A0ABQ2GC31</accession>
<evidence type="ECO:0000256" key="4">
    <source>
        <dbReference type="ARBA" id="ARBA00022679"/>
    </source>
</evidence>
<gene>
    <name evidence="9" type="ORF">GCM10010840_23630</name>
</gene>
<dbReference type="InterPro" id="IPR003661">
    <property type="entry name" value="HisK_dim/P_dom"/>
</dbReference>
<comment type="catalytic activity">
    <reaction evidence="1">
        <text>ATP + protein L-histidine = ADP + protein N-phospho-L-histidine.</text>
        <dbReference type="EC" id="2.7.13.3"/>
    </reaction>
</comment>
<sequence length="409" mass="44711">MGLSVATREITLSALPAALTVALVVLATQPAYQALIHNGTGWSPYAYQGLALDVQAYQVAGLTPGLSAAERLEVRDRALSSARNPAQFTQLREIEGYGEARLAVIERYLQQATVPAAAEAAKEAVALNAQAAQYAKAMERQYVEALQLMRRVLLGTALITGLLSVTSALRAMMLWRSELDRRSRREARQREALHLASHELRRPLQSLMLASDLLRHADTHDQRVHLLGLIEDSAAQLASRTDLSRLNDLYLDVTLRPRPQDLRPLLERFAGARTELSLPAVPLVWPVDGDRLRQIVENLVENALRYTEGPVELTLRKVDGQPEIEVCDHGPGLDAEQHRLVFLPYEQGPAGLRAGQGQGLGLPLVRRYARAHGGDVALTNTPGGGLCVTVRLGLPLDARSPVRDDPLPA</sequence>
<comment type="caution">
    <text evidence="9">The sequence shown here is derived from an EMBL/GenBank/DDBJ whole genome shotgun (WGS) entry which is preliminary data.</text>
</comment>
<dbReference type="SUPFAM" id="SSF47384">
    <property type="entry name" value="Homodimeric domain of signal transducing histidine kinase"/>
    <property type="match status" value="1"/>
</dbReference>
<dbReference type="PRINTS" id="PR00344">
    <property type="entry name" value="BCTRLSENSOR"/>
</dbReference>